<sequence>MNEDISPDYNAYPLCYEIDQSLSNCQINATTYTDPLTPQVQTLSSIAAKAANWVKLEPETCLKEYVTCRGLLKYRDLVLVVKQGPNTTWARNTVWDPVVPIDKDNSLWYWQKCWMGQDRFGDPVGLSYCRNICTRQMGIFDRSWSATALVPNLSRDSSWNTGLYYTGSCYEPSYYTVELSNSNTCTWPLRNKSIPLGNSSIVYPKFRLSFNYCLAEPIERECTYVSSNTFLLIVTMCVLINAVTCAIVVAVIRNHQAPLVTIDKPRRGYSAVTRGDRITSLYLFVFGSAAALAFVYTAGNGIIESSSLLNLFSEDNHDTGLLAEKGAWGDKQGSPFDGISVTLVVNSAQLLLSLWYLHYNQIITQLVMAREWAQFSIAFKPLHVTRPRGQQVSTYFLQLPYRYSIPLITISTILHWMLFRAIYVFFWEGKLLLPQSRKPPQRRRFSSRSKPARRHYGRDATFKFNRFIGYWHLYRHVVISCRVVLS</sequence>
<proteinExistence type="predicted"/>
<keyword evidence="3" id="KW-1185">Reference proteome</keyword>
<protein>
    <submittedName>
        <fullName evidence="2">Uncharacterized protein</fullName>
    </submittedName>
</protein>
<gene>
    <name evidence="2" type="ORF">QBC38DRAFT_505654</name>
</gene>
<keyword evidence="1" id="KW-1133">Transmembrane helix</keyword>
<organism evidence="2 3">
    <name type="scientific">Podospora fimiseda</name>
    <dbReference type="NCBI Taxonomy" id="252190"/>
    <lineage>
        <taxon>Eukaryota</taxon>
        <taxon>Fungi</taxon>
        <taxon>Dikarya</taxon>
        <taxon>Ascomycota</taxon>
        <taxon>Pezizomycotina</taxon>
        <taxon>Sordariomycetes</taxon>
        <taxon>Sordariomycetidae</taxon>
        <taxon>Sordariales</taxon>
        <taxon>Podosporaceae</taxon>
        <taxon>Podospora</taxon>
    </lineage>
</organism>
<keyword evidence="1" id="KW-0812">Transmembrane</keyword>
<feature type="transmembrane region" description="Helical" evidence="1">
    <location>
        <begin position="230"/>
        <end position="252"/>
    </location>
</feature>
<dbReference type="AlphaFoldDB" id="A0AAN7BE81"/>
<name>A0AAN7BE81_9PEZI</name>
<feature type="transmembrane region" description="Helical" evidence="1">
    <location>
        <begin position="403"/>
        <end position="427"/>
    </location>
</feature>
<reference evidence="2" key="2">
    <citation type="submission" date="2023-05" db="EMBL/GenBank/DDBJ databases">
        <authorList>
            <consortium name="Lawrence Berkeley National Laboratory"/>
            <person name="Steindorff A."/>
            <person name="Hensen N."/>
            <person name="Bonometti L."/>
            <person name="Westerberg I."/>
            <person name="Brannstrom I.O."/>
            <person name="Guillou S."/>
            <person name="Cros-Aarteil S."/>
            <person name="Calhoun S."/>
            <person name="Haridas S."/>
            <person name="Kuo A."/>
            <person name="Mondo S."/>
            <person name="Pangilinan J."/>
            <person name="Riley R."/>
            <person name="Labutti K."/>
            <person name="Andreopoulos B."/>
            <person name="Lipzen A."/>
            <person name="Chen C."/>
            <person name="Yanf M."/>
            <person name="Daum C."/>
            <person name="Ng V."/>
            <person name="Clum A."/>
            <person name="Ohm R."/>
            <person name="Martin F."/>
            <person name="Silar P."/>
            <person name="Natvig D."/>
            <person name="Lalanne C."/>
            <person name="Gautier V."/>
            <person name="Ament-Velasquez S.L."/>
            <person name="Kruys A."/>
            <person name="Hutchinson M.I."/>
            <person name="Powell A.J."/>
            <person name="Barry K."/>
            <person name="Miller A.N."/>
            <person name="Grigoriev I.V."/>
            <person name="Debuchy R."/>
            <person name="Gladieux P."/>
            <person name="Thoren M.H."/>
            <person name="Johannesson H."/>
        </authorList>
    </citation>
    <scope>NUCLEOTIDE SEQUENCE</scope>
    <source>
        <strain evidence="2">CBS 990.96</strain>
    </source>
</reference>
<comment type="caution">
    <text evidence="2">The sequence shown here is derived from an EMBL/GenBank/DDBJ whole genome shotgun (WGS) entry which is preliminary data.</text>
</comment>
<dbReference type="Proteomes" id="UP001301958">
    <property type="component" value="Unassembled WGS sequence"/>
</dbReference>
<evidence type="ECO:0000256" key="1">
    <source>
        <dbReference type="SAM" id="Phobius"/>
    </source>
</evidence>
<feature type="transmembrane region" description="Helical" evidence="1">
    <location>
        <begin position="281"/>
        <end position="303"/>
    </location>
</feature>
<evidence type="ECO:0000313" key="3">
    <source>
        <dbReference type="Proteomes" id="UP001301958"/>
    </source>
</evidence>
<dbReference type="PANTHER" id="PTHR35395:SF1">
    <property type="entry name" value="DUF6536 DOMAIN-CONTAINING PROTEIN"/>
    <property type="match status" value="1"/>
</dbReference>
<dbReference type="PANTHER" id="PTHR35395">
    <property type="entry name" value="DUF6536 DOMAIN-CONTAINING PROTEIN"/>
    <property type="match status" value="1"/>
</dbReference>
<accession>A0AAN7BE81</accession>
<evidence type="ECO:0000313" key="2">
    <source>
        <dbReference type="EMBL" id="KAK4220539.1"/>
    </source>
</evidence>
<reference evidence="2" key="1">
    <citation type="journal article" date="2023" name="Mol. Phylogenet. Evol.">
        <title>Genome-scale phylogeny and comparative genomics of the fungal order Sordariales.</title>
        <authorList>
            <person name="Hensen N."/>
            <person name="Bonometti L."/>
            <person name="Westerberg I."/>
            <person name="Brannstrom I.O."/>
            <person name="Guillou S."/>
            <person name="Cros-Aarteil S."/>
            <person name="Calhoun S."/>
            <person name="Haridas S."/>
            <person name="Kuo A."/>
            <person name="Mondo S."/>
            <person name="Pangilinan J."/>
            <person name="Riley R."/>
            <person name="LaButti K."/>
            <person name="Andreopoulos B."/>
            <person name="Lipzen A."/>
            <person name="Chen C."/>
            <person name="Yan M."/>
            <person name="Daum C."/>
            <person name="Ng V."/>
            <person name="Clum A."/>
            <person name="Steindorff A."/>
            <person name="Ohm R.A."/>
            <person name="Martin F."/>
            <person name="Silar P."/>
            <person name="Natvig D.O."/>
            <person name="Lalanne C."/>
            <person name="Gautier V."/>
            <person name="Ament-Velasquez S.L."/>
            <person name="Kruys A."/>
            <person name="Hutchinson M.I."/>
            <person name="Powell A.J."/>
            <person name="Barry K."/>
            <person name="Miller A.N."/>
            <person name="Grigoriev I.V."/>
            <person name="Debuchy R."/>
            <person name="Gladieux P."/>
            <person name="Hiltunen Thoren M."/>
            <person name="Johannesson H."/>
        </authorList>
    </citation>
    <scope>NUCLEOTIDE SEQUENCE</scope>
    <source>
        <strain evidence="2">CBS 990.96</strain>
    </source>
</reference>
<keyword evidence="1" id="KW-0472">Membrane</keyword>
<dbReference type="EMBL" id="MU865727">
    <property type="protein sequence ID" value="KAK4220539.1"/>
    <property type="molecule type" value="Genomic_DNA"/>
</dbReference>